<feature type="chain" id="PRO_5046614920" description="Helix-hairpin-helix DNA-binding motif class 1 domain-containing protein" evidence="1">
    <location>
        <begin position="26"/>
        <end position="112"/>
    </location>
</feature>
<feature type="domain" description="Helix-hairpin-helix DNA-binding motif class 1" evidence="2">
    <location>
        <begin position="60"/>
        <end position="79"/>
    </location>
</feature>
<dbReference type="PANTHER" id="PTHR21180:SF32">
    <property type="entry name" value="ENDONUCLEASE_EXONUCLEASE_PHOSPHATASE FAMILY DOMAIN-CONTAINING PROTEIN 1"/>
    <property type="match status" value="1"/>
</dbReference>
<evidence type="ECO:0000313" key="4">
    <source>
        <dbReference type="Proteomes" id="UP000191820"/>
    </source>
</evidence>
<sequence length="112" mass="12032">MKHSFLVGVVCACALSVMYQSPLHAKQVDSTAKQVAAQHDTVKQTSSKMAKVNINKASAAELQQLKGIGESKAKAIVDYRAKNGKFSNLNQLTQVAGIGDKLVEQNAKQISF</sequence>
<dbReference type="Pfam" id="PF12836">
    <property type="entry name" value="HHH_3"/>
    <property type="match status" value="1"/>
</dbReference>
<dbReference type="InterPro" id="IPR003583">
    <property type="entry name" value="Hlx-hairpin-Hlx_DNA-bd_motif"/>
</dbReference>
<organism evidence="3 4">
    <name type="scientific">Shewanella japonica</name>
    <dbReference type="NCBI Taxonomy" id="93973"/>
    <lineage>
        <taxon>Bacteria</taxon>
        <taxon>Pseudomonadati</taxon>
        <taxon>Pseudomonadota</taxon>
        <taxon>Gammaproteobacteria</taxon>
        <taxon>Alteromonadales</taxon>
        <taxon>Shewanellaceae</taxon>
        <taxon>Shewanella</taxon>
    </lineage>
</organism>
<evidence type="ECO:0000256" key="1">
    <source>
        <dbReference type="SAM" id="SignalP"/>
    </source>
</evidence>
<dbReference type="SMART" id="SM00278">
    <property type="entry name" value="HhH1"/>
    <property type="match status" value="2"/>
</dbReference>
<dbReference type="SUPFAM" id="SSF47781">
    <property type="entry name" value="RuvA domain 2-like"/>
    <property type="match status" value="1"/>
</dbReference>
<protein>
    <recommendedName>
        <fullName evidence="2">Helix-hairpin-helix DNA-binding motif class 1 domain-containing protein</fullName>
    </recommendedName>
</protein>
<evidence type="ECO:0000313" key="3">
    <source>
        <dbReference type="EMBL" id="ARD21914.1"/>
    </source>
</evidence>
<dbReference type="Proteomes" id="UP000191820">
    <property type="component" value="Chromosome"/>
</dbReference>
<evidence type="ECO:0000259" key="2">
    <source>
        <dbReference type="SMART" id="SM00278"/>
    </source>
</evidence>
<feature type="signal peptide" evidence="1">
    <location>
        <begin position="1"/>
        <end position="25"/>
    </location>
</feature>
<dbReference type="PANTHER" id="PTHR21180">
    <property type="entry name" value="ENDONUCLEASE/EXONUCLEASE/PHOSPHATASE FAMILY DOMAIN-CONTAINING PROTEIN 1"/>
    <property type="match status" value="1"/>
</dbReference>
<dbReference type="Gene3D" id="1.10.150.280">
    <property type="entry name" value="AF1531-like domain"/>
    <property type="match status" value="1"/>
</dbReference>
<proteinExistence type="predicted"/>
<reference evidence="3 4" key="1">
    <citation type="submission" date="2017-03" db="EMBL/GenBank/DDBJ databases">
        <title>Genome sequencing of Shewanella japonica KCTC 22435.</title>
        <authorList>
            <person name="Kim K.M."/>
        </authorList>
    </citation>
    <scope>NUCLEOTIDE SEQUENCE [LARGE SCALE GENOMIC DNA]</scope>
    <source>
        <strain evidence="3 4">KCTC 22435</strain>
    </source>
</reference>
<dbReference type="RefSeq" id="WP_055023857.1">
    <property type="nucleotide sequence ID" value="NZ_CP020472.1"/>
</dbReference>
<accession>A0ABM6JJI3</accession>
<dbReference type="InterPro" id="IPR010994">
    <property type="entry name" value="RuvA_2-like"/>
</dbReference>
<dbReference type="EMBL" id="CP020472">
    <property type="protein sequence ID" value="ARD21914.1"/>
    <property type="molecule type" value="Genomic_DNA"/>
</dbReference>
<dbReference type="InterPro" id="IPR051675">
    <property type="entry name" value="Endo/Exo/Phosphatase_dom_1"/>
</dbReference>
<dbReference type="InterPro" id="IPR004509">
    <property type="entry name" value="Competence_ComEA_HhH"/>
</dbReference>
<feature type="domain" description="Helix-hairpin-helix DNA-binding motif class 1" evidence="2">
    <location>
        <begin position="90"/>
        <end position="109"/>
    </location>
</feature>
<dbReference type="NCBIfam" id="TIGR00426">
    <property type="entry name" value="competence protein ComEA helix-hairpin-helix repeat region"/>
    <property type="match status" value="1"/>
</dbReference>
<keyword evidence="1" id="KW-0732">Signal</keyword>
<gene>
    <name evidence="3" type="ORF">SJ2017_1597</name>
</gene>
<name>A0ABM6JJI3_9GAMM</name>
<keyword evidence="4" id="KW-1185">Reference proteome</keyword>